<sequence length="104" mass="10904">MAPRRSPPSSSPTQPSSGAGSTRAPSGSTRTPAAAAFWDAATPSYRKIVVHWVHDAKQEATRAKRLHELVVDSAAGRLVKFQRYGNPPAWLARAAAAAAAARGS</sequence>
<feature type="region of interest" description="Disordered" evidence="1">
    <location>
        <begin position="1"/>
        <end position="33"/>
    </location>
</feature>
<organism evidence="2 3">
    <name type="scientific">Phycicoccus endophyticus</name>
    <dbReference type="NCBI Taxonomy" id="1690220"/>
    <lineage>
        <taxon>Bacteria</taxon>
        <taxon>Bacillati</taxon>
        <taxon>Actinomycetota</taxon>
        <taxon>Actinomycetes</taxon>
        <taxon>Micrococcales</taxon>
        <taxon>Intrasporangiaceae</taxon>
        <taxon>Phycicoccus</taxon>
    </lineage>
</organism>
<evidence type="ECO:0000313" key="2">
    <source>
        <dbReference type="EMBL" id="QNN50303.1"/>
    </source>
</evidence>
<proteinExistence type="predicted"/>
<dbReference type="AlphaFoldDB" id="A0A7G9R3X8"/>
<protein>
    <submittedName>
        <fullName evidence="2">YdeI/OmpD-associated family protein</fullName>
    </submittedName>
</protein>
<dbReference type="EMBL" id="CP060712">
    <property type="protein sequence ID" value="QNN50303.1"/>
    <property type="molecule type" value="Genomic_DNA"/>
</dbReference>
<dbReference type="RefSeq" id="WP_166097774.1">
    <property type="nucleotide sequence ID" value="NZ_BMMY01000001.1"/>
</dbReference>
<accession>A0A7G9R3X8</accession>
<feature type="compositionally biased region" description="Low complexity" evidence="1">
    <location>
        <begin position="11"/>
        <end position="22"/>
    </location>
</feature>
<dbReference type="Pfam" id="PF13376">
    <property type="entry name" value="OmdA"/>
    <property type="match status" value="1"/>
</dbReference>
<dbReference type="Proteomes" id="UP000515976">
    <property type="component" value="Chromosome"/>
</dbReference>
<evidence type="ECO:0000256" key="1">
    <source>
        <dbReference type="SAM" id="MobiDB-lite"/>
    </source>
</evidence>
<keyword evidence="3" id="KW-1185">Reference proteome</keyword>
<name>A0A7G9R3X8_9MICO</name>
<reference evidence="2 3" key="1">
    <citation type="submission" date="2020-08" db="EMBL/GenBank/DDBJ databases">
        <title>Genome sequence of Phycicoccus endophyticus JCM 31784T.</title>
        <authorList>
            <person name="Hyun D.-W."/>
            <person name="Bae J.-W."/>
        </authorList>
    </citation>
    <scope>NUCLEOTIDE SEQUENCE [LARGE SCALE GENOMIC DNA]</scope>
    <source>
        <strain evidence="2 3">JCM 31784</strain>
    </source>
</reference>
<dbReference type="KEGG" id="pei:H9L10_04510"/>
<gene>
    <name evidence="2" type="ORF">H9L10_04510</name>
</gene>
<feature type="compositionally biased region" description="Pro residues" evidence="1">
    <location>
        <begin position="1"/>
        <end position="10"/>
    </location>
</feature>
<evidence type="ECO:0000313" key="3">
    <source>
        <dbReference type="Proteomes" id="UP000515976"/>
    </source>
</evidence>